<proteinExistence type="predicted"/>
<dbReference type="Pfam" id="PF20157">
    <property type="entry name" value="Maf_flag10_N"/>
    <property type="match status" value="1"/>
</dbReference>
<feature type="domain" description="6-hydroxymethylpterin diphosphokinase MptE-like" evidence="1">
    <location>
        <begin position="298"/>
        <end position="457"/>
    </location>
</feature>
<dbReference type="RefSeq" id="WP_212512633.1">
    <property type="nucleotide sequence ID" value="NZ_CAWQDX010000002.1"/>
</dbReference>
<keyword evidence="4" id="KW-1185">Reference proteome</keyword>
<organism evidence="3 4">
    <name type="scientific">Aeromonas popoffii</name>
    <dbReference type="NCBI Taxonomy" id="70856"/>
    <lineage>
        <taxon>Bacteria</taxon>
        <taxon>Pseudomonadati</taxon>
        <taxon>Pseudomonadota</taxon>
        <taxon>Gammaproteobacteria</taxon>
        <taxon>Aeromonadales</taxon>
        <taxon>Aeromonadaceae</taxon>
        <taxon>Aeromonas</taxon>
    </lineage>
</organism>
<dbReference type="PANTHER" id="PTHR41786:SF1">
    <property type="entry name" value="6-HYDROXYMETHYLPTERIN DIPHOSPHOKINASE MPTE-LIKE DOMAIN-CONTAINING PROTEIN"/>
    <property type="match status" value="1"/>
</dbReference>
<protein>
    <submittedName>
        <fullName evidence="3">Motility associated factor glycosyltransferase family protein</fullName>
    </submittedName>
</protein>
<evidence type="ECO:0000259" key="1">
    <source>
        <dbReference type="Pfam" id="PF01973"/>
    </source>
</evidence>
<dbReference type="Pfam" id="PF01973">
    <property type="entry name" value="MptE-like"/>
    <property type="match status" value="1"/>
</dbReference>
<dbReference type="Proteomes" id="UP000675653">
    <property type="component" value="Unassembled WGS sequence"/>
</dbReference>
<evidence type="ECO:0000313" key="3">
    <source>
        <dbReference type="EMBL" id="MBR7627913.1"/>
    </source>
</evidence>
<comment type="caution">
    <text evidence="3">The sequence shown here is derived from an EMBL/GenBank/DDBJ whole genome shotgun (WGS) entry which is preliminary data.</text>
</comment>
<accession>A0ABS5GLM4</accession>
<sequence length="695" mass="78628">MPGNIDAALIKAEQDALRLQQQAEQEAAMKVALPLRFAQNMAAFRQYIPHIADMYEDYQSARPFKFFCSENGQPNLTWLDDDVAVYGAEPYLICETLVSEFMEKGGLSKFSFSQEANPLGFMHVDYLNKLNAYLDDISSREERLDQVPHEVPSALIFGVGLGYHLGYLYERCKIGTLFLFEPDPDLFYASLFCFDWAPLLTYLHQENLGLHILLGQDEETIVRDFSAAIQSRGSFLIANAFIMWGYQNEEIRKLIEKVQQEYYLLIMGWGFFDDNLIALSHTINNIERAVPFLKKGGRIPSDYYRTPVFIIANGPSLDDSIAVIEKNKYKAIIISCGSAISALHKVGIKPDIHVETERTKIVYDFLVNLNDPDYLRDVLFLSTDVIHPDCATLFNQSVFTFKLGEPGVALYHNYFSHLNACAALGGVNPLVGNIGISAPIHLGFKNLYLFGLDNGYKHKGHHHSKLSSYYNNEESAGALGEMMYGDSQWRREGNFGGMVISNAMFDTSRRVIEQVLATNEDVRCFNCSDGAKIDKTRALSSAEISLSMPVDKSALLGEIVALCAPIPLSKQDVESLLDIEFFNIFIDKMVAEWQQDFTSRNEINQLMLRNFGYLAQISATRQQHISQTMIGSMNYVFTLLSSILYSFKGEEETLVLMKPAIELWLEFLAKVRDMYPKALDSVDMIDNEVMALFRK</sequence>
<gene>
    <name evidence="3" type="ORF">KAT72_02395</name>
</gene>
<name>A0ABS5GLM4_9GAMM</name>
<feature type="domain" description="Glycosyltransferase Maf N-terminal" evidence="2">
    <location>
        <begin position="36"/>
        <end position="267"/>
    </location>
</feature>
<dbReference type="EMBL" id="JAGRZL010000010">
    <property type="protein sequence ID" value="MBR7627913.1"/>
    <property type="molecule type" value="Genomic_DNA"/>
</dbReference>
<dbReference type="PANTHER" id="PTHR41786">
    <property type="entry name" value="MOTILITY ACCESSORY FACTOR MAF"/>
    <property type="match status" value="1"/>
</dbReference>
<reference evidence="3 4" key="1">
    <citation type="submission" date="2021-04" db="EMBL/GenBank/DDBJ databases">
        <title>Draft Genome of Aeromonas popoffii ID682, isolated from a natural water source in Idaho.</title>
        <authorList>
            <person name="Testerman T."/>
            <person name="Graf J."/>
        </authorList>
    </citation>
    <scope>NUCLEOTIDE SEQUENCE [LARGE SCALE GENOMIC DNA]</scope>
    <source>
        <strain evidence="3 4">ID682</strain>
    </source>
</reference>
<dbReference type="InterPro" id="IPR002826">
    <property type="entry name" value="MptE-like"/>
</dbReference>
<evidence type="ECO:0000259" key="2">
    <source>
        <dbReference type="Pfam" id="PF20157"/>
    </source>
</evidence>
<dbReference type="InterPro" id="IPR045376">
    <property type="entry name" value="Maf_N"/>
</dbReference>
<evidence type="ECO:0000313" key="4">
    <source>
        <dbReference type="Proteomes" id="UP000675653"/>
    </source>
</evidence>